<feature type="transmembrane region" description="Helical" evidence="13">
    <location>
        <begin position="434"/>
        <end position="453"/>
    </location>
</feature>
<dbReference type="InterPro" id="IPR020568">
    <property type="entry name" value="Ribosomal_Su5_D2-typ_SF"/>
</dbReference>
<feature type="transmembrane region" description="Helical" evidence="13">
    <location>
        <begin position="247"/>
        <end position="265"/>
    </location>
</feature>
<evidence type="ECO:0000256" key="13">
    <source>
        <dbReference type="SAM" id="Phobius"/>
    </source>
</evidence>
<dbReference type="UniPathway" id="UPA00378"/>
<evidence type="ECO:0000256" key="5">
    <source>
        <dbReference type="ARBA" id="ARBA00022676"/>
    </source>
</evidence>
<evidence type="ECO:0000256" key="1">
    <source>
        <dbReference type="ARBA" id="ARBA00004477"/>
    </source>
</evidence>
<protein>
    <recommendedName>
        <fullName evidence="4">dolichyl-P-Glc:Man9GlcNAc2-PP-dolichol alpha-1,3-glucosyltransferase</fullName>
        <ecNumber evidence="4">2.4.1.267</ecNumber>
    </recommendedName>
    <alternativeName>
        <fullName evidence="12">Asparagine-linked glycosylation protein 6 homolog</fullName>
    </alternativeName>
    <alternativeName>
        <fullName evidence="11">Dol-P-Glc:Man(9)GlcNAc(2)-PP-Dol alpha-1,3-glucosyltransferase</fullName>
    </alternativeName>
</protein>
<evidence type="ECO:0000313" key="14">
    <source>
        <dbReference type="EMBL" id="KAF0761406.1"/>
    </source>
</evidence>
<proteinExistence type="inferred from homology"/>
<dbReference type="AlphaFoldDB" id="A0A6G0YTW4"/>
<dbReference type="Proteomes" id="UP000478052">
    <property type="component" value="Unassembled WGS sequence"/>
</dbReference>
<dbReference type="GO" id="GO:0005789">
    <property type="term" value="C:endoplasmic reticulum membrane"/>
    <property type="evidence" value="ECO:0007669"/>
    <property type="project" value="UniProtKB-SubCell"/>
</dbReference>
<organism evidence="14 15">
    <name type="scientific">Aphis craccivora</name>
    <name type="common">Cowpea aphid</name>
    <dbReference type="NCBI Taxonomy" id="307492"/>
    <lineage>
        <taxon>Eukaryota</taxon>
        <taxon>Metazoa</taxon>
        <taxon>Ecdysozoa</taxon>
        <taxon>Arthropoda</taxon>
        <taxon>Hexapoda</taxon>
        <taxon>Insecta</taxon>
        <taxon>Pterygota</taxon>
        <taxon>Neoptera</taxon>
        <taxon>Paraneoptera</taxon>
        <taxon>Hemiptera</taxon>
        <taxon>Sternorrhyncha</taxon>
        <taxon>Aphidomorpha</taxon>
        <taxon>Aphidoidea</taxon>
        <taxon>Aphididae</taxon>
        <taxon>Aphidini</taxon>
        <taxon>Aphis</taxon>
        <taxon>Aphis</taxon>
    </lineage>
</organism>
<evidence type="ECO:0000256" key="11">
    <source>
        <dbReference type="ARBA" id="ARBA00032921"/>
    </source>
</evidence>
<dbReference type="EMBL" id="VUJU01002401">
    <property type="protein sequence ID" value="KAF0761406.1"/>
    <property type="molecule type" value="Genomic_DNA"/>
</dbReference>
<dbReference type="Pfam" id="PF03155">
    <property type="entry name" value="Alg6_Alg8"/>
    <property type="match status" value="1"/>
</dbReference>
<comment type="subcellular location">
    <subcellularLocation>
        <location evidence="1">Endoplasmic reticulum membrane</location>
        <topology evidence="1">Multi-pass membrane protein</topology>
    </subcellularLocation>
</comment>
<reference evidence="14 15" key="1">
    <citation type="submission" date="2019-08" db="EMBL/GenBank/DDBJ databases">
        <title>Whole genome of Aphis craccivora.</title>
        <authorList>
            <person name="Voronova N.V."/>
            <person name="Shulinski R.S."/>
            <person name="Bandarenka Y.V."/>
            <person name="Zhorov D.G."/>
            <person name="Warner D."/>
        </authorList>
    </citation>
    <scope>NUCLEOTIDE SEQUENCE [LARGE SCALE GENOMIC DNA]</scope>
    <source>
        <strain evidence="14">180601</strain>
        <tissue evidence="14">Whole Body</tissue>
    </source>
</reference>
<keyword evidence="15" id="KW-1185">Reference proteome</keyword>
<feature type="transmembrane region" description="Helical" evidence="13">
    <location>
        <begin position="217"/>
        <end position="235"/>
    </location>
</feature>
<name>A0A6G0YTW4_APHCR</name>
<evidence type="ECO:0000256" key="9">
    <source>
        <dbReference type="ARBA" id="ARBA00022989"/>
    </source>
</evidence>
<feature type="transmembrane region" description="Helical" evidence="13">
    <location>
        <begin position="184"/>
        <end position="211"/>
    </location>
</feature>
<evidence type="ECO:0000256" key="2">
    <source>
        <dbReference type="ARBA" id="ARBA00004922"/>
    </source>
</evidence>
<evidence type="ECO:0000256" key="3">
    <source>
        <dbReference type="ARBA" id="ARBA00008715"/>
    </source>
</evidence>
<dbReference type="SUPFAM" id="SSF82657">
    <property type="entry name" value="BolA-like"/>
    <property type="match status" value="1"/>
</dbReference>
<feature type="transmembrane region" description="Helical" evidence="13">
    <location>
        <begin position="401"/>
        <end position="419"/>
    </location>
</feature>
<sequence length="799" mass="91414">MIYTNLIPIYLKKVFNEKLILMIAVLFRWFVSLHDYSGKSKTPMYGDYEAQRHWMEVTISLPTTQWYFNSSDNDLLYWGLDYPPLTAYHSYLNGLVFKKILPESVQLNTSRGFESKFHKLLMRYSVLIVDLLIFIPAVYWFFRQFFKIKSNNQLSQTMIIALTLLYPGIILIDYGHFQYNCVSLGLFVASVASMFANKIILTCILFSMALNYKQMELYHALPFFFYYIGFVYEIYKKRSFIKALKTLSILVLSVTITFLLLWLPFISDPKQMFQVIHRIFPLERGVFEDKVSNIWCLINVLYKLRDINNQTMATICLLTTLISVLPTCLDLLKNPSKIKFLLSLINCSLSFFLFSFQVHEKSILLVALPVLMYAPLNAFVCTWFLSLTTFSMLPLLIRDNLLIPFISLSLIYFIVYNSIEKLMLQKKNTSKLHLLRNLSLLGCVILTFCTLALKPPQKYPHLWPLSEIFCSVNDDSDGCGAKFSVVVVSDQFNGKTLLQRHRMVNEILADELKEIHAFSQKTLTTEQWNNLNKFEVTAPGKIILFGEHSVVYGKPAIACAIDQHTTLTFTESYCNNQDLNTIPCRIILPLINYSGMLTIHLDAKPTFSPTTYFQETLNKLNKNEPFLNELDTLSGNEKKTLTVLHFIFGGIITCYMKQLKNVSFTIGITSVLKLGAGTGSSASYCVSLVAACLAYIKFKINSNVEIQFDPLLDDFHSQSGDNLLIIEPFTDNIAFSDGEKCLINRWALLAENFIHTKASGLDNTICTYGTMVQYTKLNSHKLLEAPELKILLIYSALAA</sequence>
<evidence type="ECO:0000256" key="8">
    <source>
        <dbReference type="ARBA" id="ARBA00022824"/>
    </source>
</evidence>
<keyword evidence="5" id="KW-0328">Glycosyltransferase</keyword>
<accession>A0A6G0YTW4</accession>
<dbReference type="Gene3D" id="3.30.300.90">
    <property type="entry name" value="BolA-like"/>
    <property type="match status" value="1"/>
</dbReference>
<comment type="pathway">
    <text evidence="2">Protein modification; protein glycosylation.</text>
</comment>
<evidence type="ECO:0000256" key="7">
    <source>
        <dbReference type="ARBA" id="ARBA00022692"/>
    </source>
</evidence>
<dbReference type="InterPro" id="IPR002634">
    <property type="entry name" value="BolA"/>
</dbReference>
<dbReference type="OrthoDB" id="4983at2759"/>
<evidence type="ECO:0000313" key="15">
    <source>
        <dbReference type="Proteomes" id="UP000478052"/>
    </source>
</evidence>
<dbReference type="InterPro" id="IPR014721">
    <property type="entry name" value="Ribsml_uS5_D2-typ_fold_subgr"/>
</dbReference>
<dbReference type="SUPFAM" id="SSF54211">
    <property type="entry name" value="Ribosomal protein S5 domain 2-like"/>
    <property type="match status" value="1"/>
</dbReference>
<dbReference type="InterPro" id="IPR036065">
    <property type="entry name" value="BolA-like_sf"/>
</dbReference>
<keyword evidence="9 13" id="KW-1133">Transmembrane helix</keyword>
<keyword evidence="10 13" id="KW-0472">Membrane</keyword>
<dbReference type="GO" id="GO:0042281">
    <property type="term" value="F:dolichyl pyrophosphate Man9GlcNAc2 alpha-1,3-glucosyltransferase activity"/>
    <property type="evidence" value="ECO:0007669"/>
    <property type="project" value="UniProtKB-EC"/>
</dbReference>
<gene>
    <name evidence="14" type="ORF">FWK35_00008087</name>
</gene>
<evidence type="ECO:0000256" key="6">
    <source>
        <dbReference type="ARBA" id="ARBA00022679"/>
    </source>
</evidence>
<dbReference type="InterPro" id="IPR004856">
    <property type="entry name" value="Glyco_trans_ALG6/ALG8"/>
</dbReference>
<dbReference type="PANTHER" id="PTHR12413:SF1">
    <property type="entry name" value="DOLICHYL PYROPHOSPHATE MAN9GLCNAC2 ALPHA-1,3-GLUCOSYLTRANSFERASE"/>
    <property type="match status" value="1"/>
</dbReference>
<evidence type="ECO:0000256" key="12">
    <source>
        <dbReference type="ARBA" id="ARBA00033252"/>
    </source>
</evidence>
<evidence type="ECO:0000256" key="10">
    <source>
        <dbReference type="ARBA" id="ARBA00023136"/>
    </source>
</evidence>
<comment type="similarity">
    <text evidence="3">Belongs to the ALG6/ALG8 glucosyltransferase family.</text>
</comment>
<dbReference type="Pfam" id="PF01722">
    <property type="entry name" value="BolA"/>
    <property type="match status" value="1"/>
</dbReference>
<dbReference type="PANTHER" id="PTHR12413">
    <property type="entry name" value="DOLICHYL GLYCOSYLTRANSFERASE"/>
    <property type="match status" value="1"/>
</dbReference>
<keyword evidence="6 14" id="KW-0808">Transferase</keyword>
<keyword evidence="8" id="KW-0256">Endoplasmic reticulum</keyword>
<dbReference type="Gene3D" id="3.30.230.10">
    <property type="match status" value="1"/>
</dbReference>
<comment type="caution">
    <text evidence="14">The sequence shown here is derived from an EMBL/GenBank/DDBJ whole genome shotgun (WGS) entry which is preliminary data.</text>
</comment>
<keyword evidence="7 13" id="KW-0812">Transmembrane</keyword>
<dbReference type="EC" id="2.4.1.267" evidence="4"/>
<evidence type="ECO:0000256" key="4">
    <source>
        <dbReference type="ARBA" id="ARBA00011937"/>
    </source>
</evidence>
<feature type="transmembrane region" description="Helical" evidence="13">
    <location>
        <begin position="363"/>
        <end position="389"/>
    </location>
</feature>
<feature type="transmembrane region" description="Helical" evidence="13">
    <location>
        <begin position="121"/>
        <end position="142"/>
    </location>
</feature>
<feature type="transmembrane region" description="Helical" evidence="13">
    <location>
        <begin position="154"/>
        <end position="172"/>
    </location>
</feature>
<feature type="transmembrane region" description="Helical" evidence="13">
    <location>
        <begin position="339"/>
        <end position="357"/>
    </location>
</feature>
<dbReference type="PRINTS" id="PR00959">
    <property type="entry name" value="MEVGALKINASE"/>
</dbReference>